<dbReference type="Pfam" id="PF18759">
    <property type="entry name" value="Plavaka"/>
    <property type="match status" value="1"/>
</dbReference>
<evidence type="ECO:0000313" key="3">
    <source>
        <dbReference type="Proteomes" id="UP001142393"/>
    </source>
</evidence>
<dbReference type="AlphaFoldDB" id="A0A9W8P3E1"/>
<name>A0A9W8P3E1_9AGAR</name>
<feature type="region of interest" description="Disordered" evidence="1">
    <location>
        <begin position="890"/>
        <end position="909"/>
    </location>
</feature>
<proteinExistence type="predicted"/>
<protein>
    <recommendedName>
        <fullName evidence="4">CxC2-like cysteine cluster KDZ transposase-associated domain-containing protein</fullName>
    </recommendedName>
</protein>
<keyword evidence="3" id="KW-1185">Reference proteome</keyword>
<accession>A0A9W8P3E1</accession>
<sequence length="909" mass="104670">MFSSRHSTPAATVEEIEDDPTSDYVYAMSYPGPAGMPLNDHCSPTQFEAIRQKQTEKALPPWTPFQSEKEWELARWLMSSGISQQRIDEFCKLEVVQDGIKPSFHNSRSLLRLIDSLECGPAFKCTPFRIEGDLKDMNGELRIEVLELWHRDPVEIIKELMGNSEFRGHQKYTPVQHYTDTDMKNREYSEMWTCDWWWNTQKQLPTEYGTIAPVIIASDQTQLSTFSGDKKAWPVYMSIGNIEKNMRRKPSSRAFLLLGYLPVSKLECFSKNRQSQMTHQLFHDCMKKILEPLQHAGRHGVKMICADGFERLVYAFLAAYMADYPEQCLICCCKENSCPRCTIKPNERGQLIYSLPRSPALTLVALSAEARGEKPEEFRSQNLRPINPFWEDLPHCNIFECMTPDLLHQLQKGVFGDHVAKWAQSAMGDEKLAEKEMDNRFRTMSPNPNLRHFSKGISSITQWTGNEYRAMSKVYPGLIAGAVDNGVVQAVRALEDFMFYAHFEVHTDHSLAAMDTAWSTFHDRKDVFLELGLRTHFNISKLHNVSHYLESIRSRGTNDNFNTEFSERLHIDLSKNGYRASNKRNFQPQMTKWLTRQEAIHRRDQFMGWVMLEYRAKIEEEMTIDKEDDDVGDVEDDSGSDQEPAAIFKSHVAHAKQVPIPRTSVHEIENKFGCGEWFIWYLEEYLKAQLLPTNTLKDPTKLYFPVWKKIVLTLPAVPEAESEKITDTVYATAATSASITHRGVQSSSPAKTSTVVIRTGQLDIAKGPLSHLQIARVKLLFKLPHQISLSSPLLAFVDWFKPLNKYHDSLGMYQLSYATRQHVQHSGIVLASAITQTCHLIPEFGRTTDSIPWDSTNVLDKCSKFFVNPYLRHRDFLLFRHHPYIHSISKTTQTENVPVERPQKKKRRR</sequence>
<gene>
    <name evidence="2" type="ORF">DFH05DRAFT_1393868</name>
</gene>
<dbReference type="InterPro" id="IPR041078">
    <property type="entry name" value="Plavaka"/>
</dbReference>
<comment type="caution">
    <text evidence="2">The sequence shown here is derived from an EMBL/GenBank/DDBJ whole genome shotgun (WGS) entry which is preliminary data.</text>
</comment>
<evidence type="ECO:0000256" key="1">
    <source>
        <dbReference type="SAM" id="MobiDB-lite"/>
    </source>
</evidence>
<dbReference type="Proteomes" id="UP001142393">
    <property type="component" value="Unassembled WGS sequence"/>
</dbReference>
<evidence type="ECO:0000313" key="2">
    <source>
        <dbReference type="EMBL" id="KAJ3746177.1"/>
    </source>
</evidence>
<reference evidence="2 3" key="1">
    <citation type="journal article" date="2023" name="Proc. Natl. Acad. Sci. U.S.A.">
        <title>A global phylogenomic analysis of the shiitake genus Lentinula.</title>
        <authorList>
            <person name="Sierra-Patev S."/>
            <person name="Min B."/>
            <person name="Naranjo-Ortiz M."/>
            <person name="Looney B."/>
            <person name="Konkel Z."/>
            <person name="Slot J.C."/>
            <person name="Sakamoto Y."/>
            <person name="Steenwyk J.L."/>
            <person name="Rokas A."/>
            <person name="Carro J."/>
            <person name="Camarero S."/>
            <person name="Ferreira P."/>
            <person name="Molpeceres G."/>
            <person name="Ruiz-Duenas F.J."/>
            <person name="Serrano A."/>
            <person name="Henrissat B."/>
            <person name="Drula E."/>
            <person name="Hughes K.W."/>
            <person name="Mata J.L."/>
            <person name="Ishikawa N.K."/>
            <person name="Vargas-Isla R."/>
            <person name="Ushijima S."/>
            <person name="Smith C.A."/>
            <person name="Donoghue J."/>
            <person name="Ahrendt S."/>
            <person name="Andreopoulos W."/>
            <person name="He G."/>
            <person name="LaButti K."/>
            <person name="Lipzen A."/>
            <person name="Ng V."/>
            <person name="Riley R."/>
            <person name="Sandor L."/>
            <person name="Barry K."/>
            <person name="Martinez A.T."/>
            <person name="Xiao Y."/>
            <person name="Gibbons J.G."/>
            <person name="Terashima K."/>
            <person name="Grigoriev I.V."/>
            <person name="Hibbett D."/>
        </authorList>
    </citation>
    <scope>NUCLEOTIDE SEQUENCE [LARGE SCALE GENOMIC DNA]</scope>
    <source>
        <strain evidence="2 3">TFB7810</strain>
    </source>
</reference>
<dbReference type="EMBL" id="JANVFU010000004">
    <property type="protein sequence ID" value="KAJ3746177.1"/>
    <property type="molecule type" value="Genomic_DNA"/>
</dbReference>
<evidence type="ECO:0008006" key="4">
    <source>
        <dbReference type="Google" id="ProtNLM"/>
    </source>
</evidence>
<organism evidence="2 3">
    <name type="scientific">Lentinula detonsa</name>
    <dbReference type="NCBI Taxonomy" id="2804962"/>
    <lineage>
        <taxon>Eukaryota</taxon>
        <taxon>Fungi</taxon>
        <taxon>Dikarya</taxon>
        <taxon>Basidiomycota</taxon>
        <taxon>Agaricomycotina</taxon>
        <taxon>Agaricomycetes</taxon>
        <taxon>Agaricomycetidae</taxon>
        <taxon>Agaricales</taxon>
        <taxon>Marasmiineae</taxon>
        <taxon>Omphalotaceae</taxon>
        <taxon>Lentinula</taxon>
    </lineage>
</organism>